<proteinExistence type="predicted"/>
<organism evidence="1 2">
    <name type="scientific">Chloroherpeton thalassium (strain ATCC 35110 / GB-78)</name>
    <dbReference type="NCBI Taxonomy" id="517418"/>
    <lineage>
        <taxon>Bacteria</taxon>
        <taxon>Pseudomonadati</taxon>
        <taxon>Chlorobiota</taxon>
        <taxon>Chlorobiia</taxon>
        <taxon>Chlorobiales</taxon>
        <taxon>Chloroherpetonaceae</taxon>
        <taxon>Chloroherpeton</taxon>
    </lineage>
</organism>
<evidence type="ECO:0000313" key="1">
    <source>
        <dbReference type="EMBL" id="ACF13740.1"/>
    </source>
</evidence>
<accession>B3QZ47</accession>
<dbReference type="HOGENOM" id="CLU_109798_1_0_10"/>
<dbReference type="AlphaFoldDB" id="B3QZ47"/>
<gene>
    <name evidence="1" type="ordered locus">Ctha_1277</name>
</gene>
<dbReference type="Pfam" id="PF14103">
    <property type="entry name" value="DUF4276"/>
    <property type="match status" value="1"/>
</dbReference>
<evidence type="ECO:0008006" key="3">
    <source>
        <dbReference type="Google" id="ProtNLM"/>
    </source>
</evidence>
<evidence type="ECO:0000313" key="2">
    <source>
        <dbReference type="Proteomes" id="UP000001208"/>
    </source>
</evidence>
<dbReference type="KEGG" id="cts:Ctha_1277"/>
<name>B3QZ47_CHLT3</name>
<protein>
    <recommendedName>
        <fullName evidence="3">DUF4276 domain-containing protein</fullName>
    </recommendedName>
</protein>
<dbReference type="OrthoDB" id="881805at2"/>
<dbReference type="STRING" id="517418.Ctha_1277"/>
<dbReference type="RefSeq" id="WP_012499824.1">
    <property type="nucleotide sequence ID" value="NC_011026.1"/>
</dbReference>
<dbReference type="Proteomes" id="UP000001208">
    <property type="component" value="Chromosome"/>
</dbReference>
<dbReference type="InterPro" id="IPR025455">
    <property type="entry name" value="DUF4276"/>
</dbReference>
<dbReference type="EMBL" id="CP001100">
    <property type="protein sequence ID" value="ACF13740.1"/>
    <property type="molecule type" value="Genomic_DNA"/>
</dbReference>
<sequence length="191" mass="21687">MKGIFFLVEEPSILPVITAIAEKLITPHGYWYYTMPHQGKGDLLQALPTVLPSLSKVEGARIVVALDQDNTDCQDLKRDILEKINGKCHSPFKIRIVCKELEAWFIGDFIAIEKAFPRFSANPHRNKRKYENPDMIIKPSQELMKIIPEYSGRVHLAKGKTAEAISPFLNIENNRSTSFTHFINAIQALLL</sequence>
<dbReference type="eggNOG" id="ENOG502ZYZ6">
    <property type="taxonomic scope" value="Bacteria"/>
</dbReference>
<reference evidence="1 2" key="1">
    <citation type="submission" date="2008-06" db="EMBL/GenBank/DDBJ databases">
        <title>Complete sequence of Chloroherpeton thalassium ATCC 35110.</title>
        <authorList>
            <consortium name="US DOE Joint Genome Institute"/>
            <person name="Lucas S."/>
            <person name="Copeland A."/>
            <person name="Lapidus A."/>
            <person name="Glavina del Rio T."/>
            <person name="Dalin E."/>
            <person name="Tice H."/>
            <person name="Bruce D."/>
            <person name="Goodwin L."/>
            <person name="Pitluck S."/>
            <person name="Schmutz J."/>
            <person name="Larimer F."/>
            <person name="Land M."/>
            <person name="Hauser L."/>
            <person name="Kyrpides N."/>
            <person name="Mikhailova N."/>
            <person name="Liu Z."/>
            <person name="Li T."/>
            <person name="Zhao F."/>
            <person name="Overmann J."/>
            <person name="Bryant D.A."/>
            <person name="Richardson P."/>
        </authorList>
    </citation>
    <scope>NUCLEOTIDE SEQUENCE [LARGE SCALE GENOMIC DNA]</scope>
    <source>
        <strain evidence="2">ATCC 35110 / GB-78</strain>
    </source>
</reference>
<keyword evidence="2" id="KW-1185">Reference proteome</keyword>